<comment type="caution">
    <text evidence="3">The sequence shown here is derived from an EMBL/GenBank/DDBJ whole genome shotgun (WGS) entry which is preliminary data.</text>
</comment>
<evidence type="ECO:0000313" key="3">
    <source>
        <dbReference type="EMBL" id="THG36416.1"/>
    </source>
</evidence>
<dbReference type="AlphaFoldDB" id="A0A4S4G2M3"/>
<dbReference type="InterPro" id="IPR005182">
    <property type="entry name" value="YdbS-like_PH"/>
</dbReference>
<evidence type="ECO:0000259" key="2">
    <source>
        <dbReference type="Pfam" id="PF03703"/>
    </source>
</evidence>
<gene>
    <name evidence="3" type="ORF">E6C70_00355</name>
</gene>
<reference evidence="3 4" key="1">
    <citation type="submission" date="2019-04" db="EMBL/GenBank/DDBJ databases">
        <authorList>
            <person name="Jiang L."/>
        </authorList>
    </citation>
    <scope>NUCLEOTIDE SEQUENCE [LARGE SCALE GENOMIC DNA]</scope>
    <source>
        <strain evidence="3 4">YIM 131861</strain>
    </source>
</reference>
<dbReference type="Proteomes" id="UP000307380">
    <property type="component" value="Unassembled WGS sequence"/>
</dbReference>
<evidence type="ECO:0000256" key="1">
    <source>
        <dbReference type="SAM" id="Phobius"/>
    </source>
</evidence>
<keyword evidence="1" id="KW-0472">Membrane</keyword>
<proteinExistence type="predicted"/>
<name>A0A4S4G2M3_9MICO</name>
<dbReference type="Pfam" id="PF03703">
    <property type="entry name" value="bPH_2"/>
    <property type="match status" value="1"/>
</dbReference>
<keyword evidence="1" id="KW-0812">Transmembrane</keyword>
<feature type="domain" description="YdbS-like PH" evidence="2">
    <location>
        <begin position="80"/>
        <end position="151"/>
    </location>
</feature>
<dbReference type="RefSeq" id="WP_136421149.1">
    <property type="nucleotide sequence ID" value="NZ_SSSN01000001.1"/>
</dbReference>
<feature type="transmembrane region" description="Helical" evidence="1">
    <location>
        <begin position="30"/>
        <end position="53"/>
    </location>
</feature>
<dbReference type="EMBL" id="SSSN01000001">
    <property type="protein sequence ID" value="THG36416.1"/>
    <property type="molecule type" value="Genomic_DNA"/>
</dbReference>
<keyword evidence="4" id="KW-1185">Reference proteome</keyword>
<feature type="transmembrane region" description="Helical" evidence="1">
    <location>
        <begin position="59"/>
        <end position="81"/>
    </location>
</feature>
<evidence type="ECO:0000313" key="4">
    <source>
        <dbReference type="Proteomes" id="UP000307380"/>
    </source>
</evidence>
<accession>A0A4S4G2M3</accession>
<organism evidence="3 4">
    <name type="scientific">Orlajensenia flava</name>
    <dbReference type="NCBI Taxonomy" id="2565934"/>
    <lineage>
        <taxon>Bacteria</taxon>
        <taxon>Bacillati</taxon>
        <taxon>Actinomycetota</taxon>
        <taxon>Actinomycetes</taxon>
        <taxon>Micrococcales</taxon>
        <taxon>Microbacteriaceae</taxon>
        <taxon>Orlajensenia</taxon>
    </lineage>
</organism>
<keyword evidence="1" id="KW-1133">Transmembrane helix</keyword>
<dbReference type="OrthoDB" id="4990503at2"/>
<dbReference type="PANTHER" id="PTHR37938:SF1">
    <property type="entry name" value="BLL0215 PROTEIN"/>
    <property type="match status" value="1"/>
</dbReference>
<sequence length="188" mass="20849">MSATGESIARPPQPAPGEKAVARVRRHARVLFWPSLLLVACCGAVGYFVWGLPEASMKLAVWGALAVVALFGWLVPLLWWMGQRTTITTRRVIVRSGFFVRVRQEVALGRVYDVSVRRSWLQSTFRSGDVLINLGSDKPIVLRDVPRAGLVQQALHDLVDRAHDTGSVVRWQTEPSALPDQTVVWGGR</sequence>
<dbReference type="PANTHER" id="PTHR37938">
    <property type="entry name" value="BLL0215 PROTEIN"/>
    <property type="match status" value="1"/>
</dbReference>
<protein>
    <submittedName>
        <fullName evidence="3">PH domain-containing protein</fullName>
    </submittedName>
</protein>